<gene>
    <name evidence="8" type="ORF">MCOR_44737</name>
</gene>
<dbReference type="GO" id="GO:0030001">
    <property type="term" value="P:metal ion transport"/>
    <property type="evidence" value="ECO:0007669"/>
    <property type="project" value="TreeGrafter"/>
</dbReference>
<feature type="transmembrane region" description="Helical" evidence="6">
    <location>
        <begin position="529"/>
        <end position="558"/>
    </location>
</feature>
<evidence type="ECO:0000256" key="1">
    <source>
        <dbReference type="ARBA" id="ARBA00004141"/>
    </source>
</evidence>
<dbReference type="InterPro" id="IPR057366">
    <property type="entry name" value="TRPM-like"/>
</dbReference>
<evidence type="ECO:0000256" key="5">
    <source>
        <dbReference type="SAM" id="MobiDB-lite"/>
    </source>
</evidence>
<feature type="transmembrane region" description="Helical" evidence="6">
    <location>
        <begin position="427"/>
        <end position="447"/>
    </location>
</feature>
<sequence>MQIFPQKENEEEMFQETASRDYNITLLELESYINKLERKLAIKWLQKGQEEYRTSLECVLKTYKSSEKFLRWCLIKKITEDIYTKMEKAVNIIAKRYWLITIFDMISDTPESLWERLTDGIIRSWSYDQEANYSLYVPSFKTIDAGVISISKYVADIDWLSKKELSGGYCLTSSKQSKEHNASPEAFDYFEQDTSTYKHRQMKSAKNAEFQIGNHLLKWLCFTRVGLVTFCQKTRKHESKKDLKKFEHKEGDSGFRFCVLSNNKTVASELWTACNNPMLTALIASCYIKAMAKIAENWFEDSLQRNLEDHSNLFSKRAEIRLDKLFKHNEVMATEALDHVSEVWGYVESPLHFGHQFGMEEFISHTSTQKDANKRQYSYRNDRTGNNEDTTNDNKNKAQHPEFTAFIKHHHLEKQWYKFVTAPVSRMMIDVAFLMAVLIMFSIFLMTDMKYSSISVLEWIVSVWIIGDFIEEIFNLVRPEDGICSPQRIFLHIFDIWNFMDILYDVLYIGAFIMHAVGPEEILVHTRRIYSLALFLMFLRLFNILLMFQNIGIIIIMVKEMASIIYYTIL</sequence>
<feature type="domain" description="TRPM-like" evidence="7">
    <location>
        <begin position="236"/>
        <end position="365"/>
    </location>
</feature>
<protein>
    <recommendedName>
        <fullName evidence="7">TRPM-like domain-containing protein</fullName>
    </recommendedName>
</protein>
<evidence type="ECO:0000256" key="3">
    <source>
        <dbReference type="ARBA" id="ARBA00022989"/>
    </source>
</evidence>
<dbReference type="Pfam" id="PF25508">
    <property type="entry name" value="TRPM2"/>
    <property type="match status" value="1"/>
</dbReference>
<dbReference type="GO" id="GO:0005886">
    <property type="term" value="C:plasma membrane"/>
    <property type="evidence" value="ECO:0007669"/>
    <property type="project" value="TreeGrafter"/>
</dbReference>
<feature type="compositionally biased region" description="Basic and acidic residues" evidence="5">
    <location>
        <begin position="380"/>
        <end position="397"/>
    </location>
</feature>
<evidence type="ECO:0000256" key="6">
    <source>
        <dbReference type="SAM" id="Phobius"/>
    </source>
</evidence>
<feature type="compositionally biased region" description="Polar residues" evidence="5">
    <location>
        <begin position="367"/>
        <end position="379"/>
    </location>
</feature>
<dbReference type="Proteomes" id="UP000507470">
    <property type="component" value="Unassembled WGS sequence"/>
</dbReference>
<keyword evidence="3 6" id="KW-1133">Transmembrane helix</keyword>
<keyword evidence="4 6" id="KW-0472">Membrane</keyword>
<organism evidence="8 9">
    <name type="scientific">Mytilus coruscus</name>
    <name type="common">Sea mussel</name>
    <dbReference type="NCBI Taxonomy" id="42192"/>
    <lineage>
        <taxon>Eukaryota</taxon>
        <taxon>Metazoa</taxon>
        <taxon>Spiralia</taxon>
        <taxon>Lophotrochozoa</taxon>
        <taxon>Mollusca</taxon>
        <taxon>Bivalvia</taxon>
        <taxon>Autobranchia</taxon>
        <taxon>Pteriomorphia</taxon>
        <taxon>Mytilida</taxon>
        <taxon>Mytiloidea</taxon>
        <taxon>Mytilidae</taxon>
        <taxon>Mytilinae</taxon>
        <taxon>Mytilus</taxon>
    </lineage>
</organism>
<dbReference type="OrthoDB" id="6154571at2759"/>
<dbReference type="PANTHER" id="PTHR13800">
    <property type="entry name" value="TRANSIENT RECEPTOR POTENTIAL CATION CHANNEL, SUBFAMILY M, MEMBER 6"/>
    <property type="match status" value="1"/>
</dbReference>
<evidence type="ECO:0000313" key="9">
    <source>
        <dbReference type="Proteomes" id="UP000507470"/>
    </source>
</evidence>
<accession>A0A6J8DUB7</accession>
<reference evidence="8 9" key="1">
    <citation type="submission" date="2020-06" db="EMBL/GenBank/DDBJ databases">
        <authorList>
            <person name="Li R."/>
            <person name="Bekaert M."/>
        </authorList>
    </citation>
    <scope>NUCLEOTIDE SEQUENCE [LARGE SCALE GENOMIC DNA]</scope>
    <source>
        <strain evidence="9">wild</strain>
    </source>
</reference>
<evidence type="ECO:0000313" key="8">
    <source>
        <dbReference type="EMBL" id="CAC5411679.1"/>
    </source>
</evidence>
<dbReference type="InterPro" id="IPR050927">
    <property type="entry name" value="TRPM"/>
</dbReference>
<dbReference type="AlphaFoldDB" id="A0A6J8DUB7"/>
<evidence type="ECO:0000256" key="2">
    <source>
        <dbReference type="ARBA" id="ARBA00022692"/>
    </source>
</evidence>
<evidence type="ECO:0000256" key="4">
    <source>
        <dbReference type="ARBA" id="ARBA00023136"/>
    </source>
</evidence>
<feature type="transmembrane region" description="Helical" evidence="6">
    <location>
        <begin position="489"/>
        <end position="517"/>
    </location>
</feature>
<dbReference type="EMBL" id="CACVKT020007901">
    <property type="protein sequence ID" value="CAC5411679.1"/>
    <property type="molecule type" value="Genomic_DNA"/>
</dbReference>
<dbReference type="PANTHER" id="PTHR13800:SF1">
    <property type="entry name" value="TRANSIENT RECEPTOR POTENTIAL CATION CHANNEL TRPM"/>
    <property type="match status" value="1"/>
</dbReference>
<feature type="region of interest" description="Disordered" evidence="5">
    <location>
        <begin position="367"/>
        <end position="397"/>
    </location>
</feature>
<keyword evidence="2 6" id="KW-0812">Transmembrane</keyword>
<evidence type="ECO:0000259" key="7">
    <source>
        <dbReference type="Pfam" id="PF25508"/>
    </source>
</evidence>
<keyword evidence="9" id="KW-1185">Reference proteome</keyword>
<proteinExistence type="predicted"/>
<dbReference type="GO" id="GO:0005261">
    <property type="term" value="F:monoatomic cation channel activity"/>
    <property type="evidence" value="ECO:0007669"/>
    <property type="project" value="TreeGrafter"/>
</dbReference>
<name>A0A6J8DUB7_MYTCO</name>
<comment type="subcellular location">
    <subcellularLocation>
        <location evidence="1">Membrane</location>
        <topology evidence="1">Multi-pass membrane protein</topology>
    </subcellularLocation>
</comment>